<evidence type="ECO:0000313" key="2">
    <source>
        <dbReference type="Proteomes" id="UP000783037"/>
    </source>
</evidence>
<evidence type="ECO:0008006" key="3">
    <source>
        <dbReference type="Google" id="ProtNLM"/>
    </source>
</evidence>
<proteinExistence type="predicted"/>
<dbReference type="Proteomes" id="UP000783037">
    <property type="component" value="Unassembled WGS sequence"/>
</dbReference>
<comment type="caution">
    <text evidence="1">The sequence shown here is derived from an EMBL/GenBank/DDBJ whole genome shotgun (WGS) entry which is preliminary data.</text>
</comment>
<accession>A0A8T3V7M5</accession>
<evidence type="ECO:0000313" key="1">
    <source>
        <dbReference type="EMBL" id="MBE6502301.1"/>
    </source>
</evidence>
<sequence length="81" mass="9194">MIIKLNKKTYKVKTKANGFITFKIPNTVKPGKYKLTAIYKGESIKKTVKVKQNLKTKKYKVKKSAKKLVLNHPTLKEGGDS</sequence>
<name>A0A8T3V7M5_9EURY</name>
<dbReference type="AlphaFoldDB" id="A0A8T3V7M5"/>
<dbReference type="EMBL" id="SUTK01000045">
    <property type="protein sequence ID" value="MBE6502301.1"/>
    <property type="molecule type" value="Genomic_DNA"/>
</dbReference>
<gene>
    <name evidence="1" type="ORF">E7Z79_07655</name>
</gene>
<organism evidence="1 2">
    <name type="scientific">Methanobrevibacter thaueri</name>
    <dbReference type="NCBI Taxonomy" id="190975"/>
    <lineage>
        <taxon>Archaea</taxon>
        <taxon>Methanobacteriati</taxon>
        <taxon>Methanobacteriota</taxon>
        <taxon>Methanomada group</taxon>
        <taxon>Methanobacteria</taxon>
        <taxon>Methanobacteriales</taxon>
        <taxon>Methanobacteriaceae</taxon>
        <taxon>Methanobrevibacter</taxon>
    </lineage>
</organism>
<reference evidence="1" key="1">
    <citation type="submission" date="2019-04" db="EMBL/GenBank/DDBJ databases">
        <title>Evolution of Biomass-Degrading Anaerobic Consortia Revealed by Metagenomics.</title>
        <authorList>
            <person name="Peng X."/>
        </authorList>
    </citation>
    <scope>NUCLEOTIDE SEQUENCE</scope>
    <source>
        <strain evidence="1">SIG18</strain>
    </source>
</reference>
<protein>
    <recommendedName>
        <fullName evidence="3">Bacterial Ig-like domain-containing protein</fullName>
    </recommendedName>
</protein>